<comment type="caution">
    <text evidence="8">The sequence shown here is derived from an EMBL/GenBank/DDBJ whole genome shotgun (WGS) entry which is preliminary data.</text>
</comment>
<feature type="transmembrane region" description="Helical" evidence="6">
    <location>
        <begin position="312"/>
        <end position="333"/>
    </location>
</feature>
<evidence type="ECO:0000256" key="3">
    <source>
        <dbReference type="ARBA" id="ARBA00022989"/>
    </source>
</evidence>
<dbReference type="EMBL" id="NHSF01000038">
    <property type="protein sequence ID" value="MBK5930063.1"/>
    <property type="molecule type" value="Genomic_DNA"/>
</dbReference>
<evidence type="ECO:0000256" key="4">
    <source>
        <dbReference type="ARBA" id="ARBA00023136"/>
    </source>
</evidence>
<dbReference type="AlphaFoldDB" id="A0AAJ0UEN9"/>
<dbReference type="InterPro" id="IPR051533">
    <property type="entry name" value="WaaL-like"/>
</dbReference>
<dbReference type="InterPro" id="IPR007016">
    <property type="entry name" value="O-antigen_ligase-rel_domated"/>
</dbReference>
<feature type="transmembrane region" description="Helical" evidence="6">
    <location>
        <begin position="257"/>
        <end position="277"/>
    </location>
</feature>
<gene>
    <name evidence="8" type="ORF">CCR82_05875</name>
</gene>
<evidence type="ECO:0000256" key="5">
    <source>
        <dbReference type="SAM" id="MobiDB-lite"/>
    </source>
</evidence>
<feature type="transmembrane region" description="Helical" evidence="6">
    <location>
        <begin position="215"/>
        <end position="237"/>
    </location>
</feature>
<evidence type="ECO:0000313" key="9">
    <source>
        <dbReference type="Proteomes" id="UP001296967"/>
    </source>
</evidence>
<feature type="transmembrane region" description="Helical" evidence="6">
    <location>
        <begin position="394"/>
        <end position="414"/>
    </location>
</feature>
<feature type="region of interest" description="Disordered" evidence="5">
    <location>
        <begin position="499"/>
        <end position="541"/>
    </location>
</feature>
<feature type="transmembrane region" description="Helical" evidence="6">
    <location>
        <begin position="167"/>
        <end position="188"/>
    </location>
</feature>
<keyword evidence="3 6" id="KW-1133">Transmembrane helix</keyword>
<keyword evidence="9" id="KW-1185">Reference proteome</keyword>
<keyword evidence="4 6" id="KW-0472">Membrane</keyword>
<reference evidence="8" key="1">
    <citation type="submission" date="2017-05" db="EMBL/GenBank/DDBJ databases">
        <authorList>
            <person name="Imhoff J.F."/>
            <person name="Rahn T."/>
            <person name="Kuenzel S."/>
            <person name="Neulinger S.C."/>
        </authorList>
    </citation>
    <scope>NUCLEOTIDE SEQUENCE</scope>
    <source>
        <strain evidence="8">DSM 4395</strain>
    </source>
</reference>
<evidence type="ECO:0000256" key="6">
    <source>
        <dbReference type="SAM" id="Phobius"/>
    </source>
</evidence>
<accession>A0AAJ0UEN9</accession>
<dbReference type="Pfam" id="PF04932">
    <property type="entry name" value="Wzy_C"/>
    <property type="match status" value="1"/>
</dbReference>
<comment type="subcellular location">
    <subcellularLocation>
        <location evidence="1">Membrane</location>
        <topology evidence="1">Multi-pass membrane protein</topology>
    </subcellularLocation>
</comment>
<reference evidence="8" key="2">
    <citation type="journal article" date="2020" name="Microorganisms">
        <title>Osmotic Adaptation and Compatible Solute Biosynthesis of Phototrophic Bacteria as Revealed from Genome Analyses.</title>
        <authorList>
            <person name="Imhoff J.F."/>
            <person name="Rahn T."/>
            <person name="Kunzel S."/>
            <person name="Keller A."/>
            <person name="Neulinger S.C."/>
        </authorList>
    </citation>
    <scope>NUCLEOTIDE SEQUENCE</scope>
    <source>
        <strain evidence="8">DSM 4395</strain>
    </source>
</reference>
<name>A0AAJ0UEN9_HALSE</name>
<feature type="transmembrane region" description="Helical" evidence="6">
    <location>
        <begin position="458"/>
        <end position="478"/>
    </location>
</feature>
<feature type="transmembrane region" description="Helical" evidence="6">
    <location>
        <begin position="83"/>
        <end position="108"/>
    </location>
</feature>
<protein>
    <recommendedName>
        <fullName evidence="7">O-antigen ligase-related domain-containing protein</fullName>
    </recommendedName>
</protein>
<proteinExistence type="predicted"/>
<feature type="transmembrane region" description="Helical" evidence="6">
    <location>
        <begin position="434"/>
        <end position="452"/>
    </location>
</feature>
<dbReference type="PANTHER" id="PTHR37422">
    <property type="entry name" value="TEICHURONIC ACID BIOSYNTHESIS PROTEIN TUAE"/>
    <property type="match status" value="1"/>
</dbReference>
<dbReference type="GO" id="GO:0016020">
    <property type="term" value="C:membrane"/>
    <property type="evidence" value="ECO:0007669"/>
    <property type="project" value="UniProtKB-SubCell"/>
</dbReference>
<feature type="domain" description="O-antigen ligase-related" evidence="7">
    <location>
        <begin position="268"/>
        <end position="410"/>
    </location>
</feature>
<feature type="transmembrane region" description="Helical" evidence="6">
    <location>
        <begin position="144"/>
        <end position="160"/>
    </location>
</feature>
<sequence>MREPSMVAAQTAVSDSSAANPSAWEARARQGAEWVLGAVLVIAPLFLGGKPAWALLSLEVLSLAMIALVLMQPRPLPISAREGVAIALLLGLPWLYLLPLPAVIATWVPGHALYAEASALMMGEAGSGLTRLSVVPDVTESSGLFLWAPVGVFIVTRWLAPTALLRLVLLVLAVGLLQGLLGAVQFLLDLAPLGGDLDANGFEGLRSAAGTLSNAGHLAGLLNMVLALTLGLTAYGLEHRSRRRKRRGEALSVGDWLQRYPAIPYAVIAALLLAALLLTRSRVGIGLSILAVMIWTLLLAQRSAGQERWLGIPRALVMVAIGGALVMALLPLFDRFSVPDVMARQQGEIVTATLSGIVAFFPFGSGPGTYSEVFPAFQPVELGQWSISHAQNSVLEWVFEMGVLGAVLIVLGLAMYLRQWVRIGAAGPWPRQRFLQLGAGIGLLLALLQGLFDDTLQIPANVIYFAFLAGLFYGVPATQVESTARRARPRRTPDLVAEEVRGGVARRKGTRPPAGGQIPNPFLDDDASTDRHAGVSGGQSV</sequence>
<evidence type="ECO:0000256" key="1">
    <source>
        <dbReference type="ARBA" id="ARBA00004141"/>
    </source>
</evidence>
<evidence type="ECO:0000259" key="7">
    <source>
        <dbReference type="Pfam" id="PF04932"/>
    </source>
</evidence>
<feature type="transmembrane region" description="Helical" evidence="6">
    <location>
        <begin position="53"/>
        <end position="71"/>
    </location>
</feature>
<feature type="transmembrane region" description="Helical" evidence="6">
    <location>
        <begin position="31"/>
        <end position="47"/>
    </location>
</feature>
<dbReference type="PANTHER" id="PTHR37422:SF13">
    <property type="entry name" value="LIPOPOLYSACCHARIDE BIOSYNTHESIS PROTEIN PA4999-RELATED"/>
    <property type="match status" value="1"/>
</dbReference>
<dbReference type="Proteomes" id="UP001296967">
    <property type="component" value="Unassembled WGS sequence"/>
</dbReference>
<evidence type="ECO:0000313" key="8">
    <source>
        <dbReference type="EMBL" id="MBK5930063.1"/>
    </source>
</evidence>
<keyword evidence="2 6" id="KW-0812">Transmembrane</keyword>
<evidence type="ECO:0000256" key="2">
    <source>
        <dbReference type="ARBA" id="ARBA00022692"/>
    </source>
</evidence>
<organism evidence="8 9">
    <name type="scientific">Halochromatium salexigens</name>
    <name type="common">Chromatium salexigens</name>
    <dbReference type="NCBI Taxonomy" id="49447"/>
    <lineage>
        <taxon>Bacteria</taxon>
        <taxon>Pseudomonadati</taxon>
        <taxon>Pseudomonadota</taxon>
        <taxon>Gammaproteobacteria</taxon>
        <taxon>Chromatiales</taxon>
        <taxon>Chromatiaceae</taxon>
        <taxon>Halochromatium</taxon>
    </lineage>
</organism>
<feature type="transmembrane region" description="Helical" evidence="6">
    <location>
        <begin position="283"/>
        <end position="300"/>
    </location>
</feature>